<dbReference type="Gene3D" id="3.40.50.300">
    <property type="entry name" value="P-loop containing nucleotide triphosphate hydrolases"/>
    <property type="match status" value="1"/>
</dbReference>
<keyword evidence="13" id="KW-1185">Reference proteome</keyword>
<keyword evidence="3" id="KW-0963">Cytoplasm</keyword>
<dbReference type="SMART" id="SM00382">
    <property type="entry name" value="AAA"/>
    <property type="match status" value="1"/>
</dbReference>
<dbReference type="InterPro" id="IPR003593">
    <property type="entry name" value="AAA+_ATPase"/>
</dbReference>
<comment type="subcellular location">
    <subcellularLocation>
        <location evidence="1">Cytoplasm</location>
    </subcellularLocation>
    <subcellularLocation>
        <location evidence="8">Gas vesicle</location>
    </subcellularLocation>
</comment>
<keyword evidence="5" id="KW-0378">Hydrolase</keyword>
<dbReference type="Pfam" id="PF07728">
    <property type="entry name" value="AAA_5"/>
    <property type="match status" value="1"/>
</dbReference>
<organism evidence="12 13">
    <name type="scientific">Salinithrix halophila</name>
    <dbReference type="NCBI Taxonomy" id="1485204"/>
    <lineage>
        <taxon>Bacteria</taxon>
        <taxon>Bacillati</taxon>
        <taxon>Bacillota</taxon>
        <taxon>Bacilli</taxon>
        <taxon>Bacillales</taxon>
        <taxon>Thermoactinomycetaceae</taxon>
        <taxon>Salinithrix</taxon>
    </lineage>
</organism>
<keyword evidence="4" id="KW-0547">Nucleotide-binding</keyword>
<dbReference type="EMBL" id="JBHSAP010000009">
    <property type="protein sequence ID" value="MFC4076964.1"/>
    <property type="molecule type" value="Genomic_DNA"/>
</dbReference>
<dbReference type="RefSeq" id="WP_380704372.1">
    <property type="nucleotide sequence ID" value="NZ_JBHSAP010000009.1"/>
</dbReference>
<evidence type="ECO:0000259" key="11">
    <source>
        <dbReference type="SMART" id="SM00382"/>
    </source>
</evidence>
<reference evidence="13" key="1">
    <citation type="journal article" date="2019" name="Int. J. Syst. Evol. Microbiol.">
        <title>The Global Catalogue of Microorganisms (GCM) 10K type strain sequencing project: providing services to taxonomists for standard genome sequencing and annotation.</title>
        <authorList>
            <consortium name="The Broad Institute Genomics Platform"/>
            <consortium name="The Broad Institute Genome Sequencing Center for Infectious Disease"/>
            <person name="Wu L."/>
            <person name="Ma J."/>
        </authorList>
    </citation>
    <scope>NUCLEOTIDE SEQUENCE [LARGE SCALE GENOMIC DNA]</scope>
    <source>
        <strain evidence="13">IBRC-M 10813</strain>
    </source>
</reference>
<proteinExistence type="inferred from homology"/>
<evidence type="ECO:0000313" key="12">
    <source>
        <dbReference type="EMBL" id="MFC4076964.1"/>
    </source>
</evidence>
<protein>
    <submittedName>
        <fullName evidence="12">Gas vesicle protein GvpN</fullName>
    </submittedName>
</protein>
<evidence type="ECO:0000256" key="3">
    <source>
        <dbReference type="ARBA" id="ARBA00022490"/>
    </source>
</evidence>
<gene>
    <name evidence="12" type="primary">gvpN</name>
    <name evidence="12" type="ORF">ACFOUO_09075</name>
</gene>
<evidence type="ECO:0000256" key="9">
    <source>
        <dbReference type="ARBA" id="ARBA00049360"/>
    </source>
</evidence>
<dbReference type="InterPro" id="IPR027417">
    <property type="entry name" value="P-loop_NTPase"/>
</dbReference>
<dbReference type="InterPro" id="IPR050764">
    <property type="entry name" value="CbbQ/NirQ/NorQ/GpvN"/>
</dbReference>
<evidence type="ECO:0000256" key="8">
    <source>
        <dbReference type="ARBA" id="ARBA00035108"/>
    </source>
</evidence>
<comment type="similarity">
    <text evidence="2">Belongs to the CbbQ/NirQ/NorQ/GpvN family.</text>
</comment>
<keyword evidence="7" id="KW-0304">Gas vesicle</keyword>
<evidence type="ECO:0000256" key="7">
    <source>
        <dbReference type="ARBA" id="ARBA00022987"/>
    </source>
</evidence>
<dbReference type="PANTHER" id="PTHR42759">
    <property type="entry name" value="MOXR FAMILY PROTEIN"/>
    <property type="match status" value="1"/>
</dbReference>
<feature type="compositionally biased region" description="Basic and acidic residues" evidence="10">
    <location>
        <begin position="17"/>
        <end position="26"/>
    </location>
</feature>
<dbReference type="CDD" id="cd00009">
    <property type="entry name" value="AAA"/>
    <property type="match status" value="1"/>
</dbReference>
<evidence type="ECO:0000256" key="5">
    <source>
        <dbReference type="ARBA" id="ARBA00022801"/>
    </source>
</evidence>
<dbReference type="PANTHER" id="PTHR42759:SF1">
    <property type="entry name" value="MAGNESIUM-CHELATASE SUBUNIT CHLD"/>
    <property type="match status" value="1"/>
</dbReference>
<evidence type="ECO:0000256" key="1">
    <source>
        <dbReference type="ARBA" id="ARBA00004496"/>
    </source>
</evidence>
<dbReference type="InterPro" id="IPR013462">
    <property type="entry name" value="Gas-vesicle_GvpN"/>
</dbReference>
<accession>A0ABV8JLW4</accession>
<name>A0ABV8JLW4_9BACL</name>
<feature type="domain" description="AAA+ ATPase" evidence="11">
    <location>
        <begin position="47"/>
        <end position="215"/>
    </location>
</feature>
<dbReference type="SUPFAM" id="SSF52540">
    <property type="entry name" value="P-loop containing nucleoside triphosphate hydrolases"/>
    <property type="match status" value="1"/>
</dbReference>
<evidence type="ECO:0000256" key="4">
    <source>
        <dbReference type="ARBA" id="ARBA00022741"/>
    </source>
</evidence>
<dbReference type="InterPro" id="IPR011704">
    <property type="entry name" value="ATPase_dyneun-rel_AAA"/>
</dbReference>
<evidence type="ECO:0000256" key="2">
    <source>
        <dbReference type="ARBA" id="ARBA00009417"/>
    </source>
</evidence>
<feature type="region of interest" description="Disordered" evidence="10">
    <location>
        <begin position="1"/>
        <end position="26"/>
    </location>
</feature>
<comment type="caution">
    <text evidence="12">The sequence shown here is derived from an EMBL/GenBank/DDBJ whole genome shotgun (WGS) entry which is preliminary data.</text>
</comment>
<evidence type="ECO:0000256" key="10">
    <source>
        <dbReference type="SAM" id="MobiDB-lite"/>
    </source>
</evidence>
<evidence type="ECO:0000256" key="6">
    <source>
        <dbReference type="ARBA" id="ARBA00022840"/>
    </source>
</evidence>
<dbReference type="NCBIfam" id="TIGR02640">
    <property type="entry name" value="gas_vesic_GvpN"/>
    <property type="match status" value="1"/>
</dbReference>
<sequence length="327" mass="37052">MRVKERHQPSWGSRSKKNPESSPPKKDLFLSPFIKGVVSRSLHYLSAGFPVHLTGPSGVGKTSVALDVARKRERPVTFIHGNHEMNNRDLIGGFTGYTRRKMVDNYIRTVYKAEEEMREDWQDGRLLHAVRKGHTVVYDEFTRSRPETNNLFLSLLEEGVLPLYGKKEGETFVRAHPDFSILFTSNPEEYVGNYQSQDALLDRMLTIDMDFLDEETETGIIAKKAGVDPRKAAIVHRLVKSVRELYTEEENDNADGGGPSIRAAIMIAQIAKESDIPIDPADQAFHALCLDAVWLSVYRRGKGMKKQQVRWDIQEAIRKEVKGGKKG</sequence>
<keyword evidence="6" id="KW-0067">ATP-binding</keyword>
<dbReference type="Proteomes" id="UP001595843">
    <property type="component" value="Unassembled WGS sequence"/>
</dbReference>
<comment type="catalytic activity">
    <reaction evidence="9">
        <text>ATP + H2O = ADP + phosphate + H(+)</text>
        <dbReference type="Rhea" id="RHEA:13065"/>
        <dbReference type="ChEBI" id="CHEBI:15377"/>
        <dbReference type="ChEBI" id="CHEBI:15378"/>
        <dbReference type="ChEBI" id="CHEBI:30616"/>
        <dbReference type="ChEBI" id="CHEBI:43474"/>
        <dbReference type="ChEBI" id="CHEBI:456216"/>
    </reaction>
</comment>
<evidence type="ECO:0000313" key="13">
    <source>
        <dbReference type="Proteomes" id="UP001595843"/>
    </source>
</evidence>